<reference evidence="4 5" key="1">
    <citation type="journal article" date="2020" name="Microbiol. Resour. Announc.">
        <title>Draft Genome Sequence of a Cladosporium Species Isolated from the Mesophotic Ascidian Didemnum maculosum.</title>
        <authorList>
            <person name="Gioti A."/>
            <person name="Siaperas R."/>
            <person name="Nikolaivits E."/>
            <person name="Le Goff G."/>
            <person name="Ouazzani J."/>
            <person name="Kotoulas G."/>
            <person name="Topakas E."/>
        </authorList>
    </citation>
    <scope>NUCLEOTIDE SEQUENCE [LARGE SCALE GENOMIC DNA]</scope>
    <source>
        <strain evidence="4 5">TM138-S3</strain>
    </source>
</reference>
<comment type="similarity">
    <text evidence="1">Belongs to the short-chain dehydrogenases/reductases (SDR) family.</text>
</comment>
<gene>
    <name evidence="4" type="ORF">WHR41_06389</name>
</gene>
<evidence type="ECO:0000256" key="2">
    <source>
        <dbReference type="ARBA" id="ARBA00023002"/>
    </source>
</evidence>
<dbReference type="AlphaFoldDB" id="A0AB34KL37"/>
<proteinExistence type="inferred from homology"/>
<feature type="domain" description="Ketoreductase (KR)" evidence="3">
    <location>
        <begin position="12"/>
        <end position="88"/>
    </location>
</feature>
<protein>
    <recommendedName>
        <fullName evidence="3">Ketoreductase (KR) domain-containing protein</fullName>
    </recommendedName>
</protein>
<dbReference type="EMBL" id="JAAQHG020000026">
    <property type="protein sequence ID" value="KAL1584452.1"/>
    <property type="molecule type" value="Genomic_DNA"/>
</dbReference>
<organism evidence="4 5">
    <name type="scientific">Cladosporium halotolerans</name>
    <dbReference type="NCBI Taxonomy" id="1052096"/>
    <lineage>
        <taxon>Eukaryota</taxon>
        <taxon>Fungi</taxon>
        <taxon>Dikarya</taxon>
        <taxon>Ascomycota</taxon>
        <taxon>Pezizomycotina</taxon>
        <taxon>Dothideomycetes</taxon>
        <taxon>Dothideomycetidae</taxon>
        <taxon>Cladosporiales</taxon>
        <taxon>Cladosporiaceae</taxon>
        <taxon>Cladosporium</taxon>
    </lineage>
</organism>
<dbReference type="SUPFAM" id="SSF51735">
    <property type="entry name" value="NAD(P)-binding Rossmann-fold domains"/>
    <property type="match status" value="1"/>
</dbReference>
<dbReference type="GeneID" id="96007832"/>
<dbReference type="GO" id="GO:0016491">
    <property type="term" value="F:oxidoreductase activity"/>
    <property type="evidence" value="ECO:0007669"/>
    <property type="project" value="UniProtKB-KW"/>
</dbReference>
<keyword evidence="2" id="KW-0560">Oxidoreductase</keyword>
<dbReference type="Pfam" id="PF08659">
    <property type="entry name" value="KR"/>
    <property type="match status" value="1"/>
</dbReference>
<keyword evidence="5" id="KW-1185">Reference proteome</keyword>
<evidence type="ECO:0000313" key="5">
    <source>
        <dbReference type="Proteomes" id="UP000803884"/>
    </source>
</evidence>
<name>A0AB34KL37_9PEZI</name>
<evidence type="ECO:0000256" key="1">
    <source>
        <dbReference type="ARBA" id="ARBA00006484"/>
    </source>
</evidence>
<dbReference type="PANTHER" id="PTHR43669">
    <property type="entry name" value="5-KETO-D-GLUCONATE 5-REDUCTASE"/>
    <property type="match status" value="1"/>
</dbReference>
<evidence type="ECO:0000313" key="4">
    <source>
        <dbReference type="EMBL" id="KAL1584452.1"/>
    </source>
</evidence>
<dbReference type="InterPro" id="IPR013968">
    <property type="entry name" value="PKS_KR"/>
</dbReference>
<sequence length="275" mass="30470">MTNGSHYSAQRGALVIFGSGPGIGVHVASRFARGGFEKIVLLSRNQRRLSDDAFIVYSNAPQVQVSTITVDLTVPADLDRALQEIEYILAGTPIECVHYGRWFTEVTCVRFSDIFANAAKTSETWLLRESAEGLRKNLELSVISLYTVAQWATPQLLHLAGRQEYKPALLVTSGWLAHAPEPNYFALGVCKSAQQNVVVSLHNQLRPQGVHCALVMVNNHVSEDANETNPSNIAEESWRLYSQRPDSMALETNIDEPAGDFVQDFPWIDGWVDGE</sequence>
<dbReference type="Proteomes" id="UP000803884">
    <property type="component" value="Unassembled WGS sequence"/>
</dbReference>
<evidence type="ECO:0000259" key="3">
    <source>
        <dbReference type="Pfam" id="PF08659"/>
    </source>
</evidence>
<comment type="caution">
    <text evidence="4">The sequence shown here is derived from an EMBL/GenBank/DDBJ whole genome shotgun (WGS) entry which is preliminary data.</text>
</comment>
<dbReference type="PANTHER" id="PTHR43669:SF3">
    <property type="entry name" value="ALCOHOL DEHYDROGENASE, PUTATIVE (AFU_ORTHOLOGUE AFUA_3G03445)-RELATED"/>
    <property type="match status" value="1"/>
</dbReference>
<accession>A0AB34KL37</accession>
<dbReference type="Gene3D" id="3.40.50.720">
    <property type="entry name" value="NAD(P)-binding Rossmann-like Domain"/>
    <property type="match status" value="1"/>
</dbReference>
<dbReference type="RefSeq" id="XP_069227558.1">
    <property type="nucleotide sequence ID" value="XM_069374994.1"/>
</dbReference>
<dbReference type="InterPro" id="IPR036291">
    <property type="entry name" value="NAD(P)-bd_dom_sf"/>
</dbReference>